<dbReference type="SMART" id="SM00875">
    <property type="entry name" value="BACK"/>
    <property type="match status" value="1"/>
</dbReference>
<dbReference type="InterPro" id="IPR000210">
    <property type="entry name" value="BTB/POZ_dom"/>
</dbReference>
<evidence type="ECO:0000313" key="4">
    <source>
        <dbReference type="EMBL" id="CAH1263059.1"/>
    </source>
</evidence>
<reference evidence="4" key="1">
    <citation type="submission" date="2022-01" db="EMBL/GenBank/DDBJ databases">
        <authorList>
            <person name="Braso-Vives M."/>
        </authorList>
    </citation>
    <scope>NUCLEOTIDE SEQUENCE</scope>
</reference>
<dbReference type="InterPro" id="IPR011333">
    <property type="entry name" value="SKP1/BTB/POZ_sf"/>
</dbReference>
<dbReference type="InterPro" id="IPR011705">
    <property type="entry name" value="BACK"/>
</dbReference>
<keyword evidence="5" id="KW-1185">Reference proteome</keyword>
<keyword evidence="1" id="KW-0880">Kelch repeat</keyword>
<dbReference type="Gene3D" id="3.30.710.10">
    <property type="entry name" value="Potassium Channel Kv1.1, Chain A"/>
    <property type="match status" value="1"/>
</dbReference>
<accession>A0A8J9ZT22</accession>
<dbReference type="Gene3D" id="2.120.10.80">
    <property type="entry name" value="Kelch-type beta propeller"/>
    <property type="match status" value="2"/>
</dbReference>
<dbReference type="EMBL" id="OV696689">
    <property type="protein sequence ID" value="CAH1263059.1"/>
    <property type="molecule type" value="Genomic_DNA"/>
</dbReference>
<dbReference type="SUPFAM" id="SSF117281">
    <property type="entry name" value="Kelch motif"/>
    <property type="match status" value="1"/>
</dbReference>
<keyword evidence="2" id="KW-0677">Repeat</keyword>
<evidence type="ECO:0000256" key="1">
    <source>
        <dbReference type="ARBA" id="ARBA00022441"/>
    </source>
</evidence>
<organism evidence="4 5">
    <name type="scientific">Branchiostoma lanceolatum</name>
    <name type="common">Common lancelet</name>
    <name type="synonym">Amphioxus lanceolatum</name>
    <dbReference type="NCBI Taxonomy" id="7740"/>
    <lineage>
        <taxon>Eukaryota</taxon>
        <taxon>Metazoa</taxon>
        <taxon>Chordata</taxon>
        <taxon>Cephalochordata</taxon>
        <taxon>Leptocardii</taxon>
        <taxon>Amphioxiformes</taxon>
        <taxon>Branchiostomatidae</taxon>
        <taxon>Branchiostoma</taxon>
    </lineage>
</organism>
<dbReference type="PANTHER" id="PTHR45632">
    <property type="entry name" value="LD33804P"/>
    <property type="match status" value="1"/>
</dbReference>
<evidence type="ECO:0000259" key="3">
    <source>
        <dbReference type="PROSITE" id="PS50097"/>
    </source>
</evidence>
<dbReference type="FunFam" id="1.25.40.420:FF:000001">
    <property type="entry name" value="Kelch-like family member 12"/>
    <property type="match status" value="1"/>
</dbReference>
<dbReference type="InterPro" id="IPR006652">
    <property type="entry name" value="Kelch_1"/>
</dbReference>
<evidence type="ECO:0000313" key="5">
    <source>
        <dbReference type="Proteomes" id="UP000838412"/>
    </source>
</evidence>
<dbReference type="SMART" id="SM00612">
    <property type="entry name" value="Kelch"/>
    <property type="match status" value="2"/>
</dbReference>
<dbReference type="Pfam" id="PF01344">
    <property type="entry name" value="Kelch_1"/>
    <property type="match status" value="2"/>
</dbReference>
<dbReference type="SMART" id="SM00225">
    <property type="entry name" value="BTB"/>
    <property type="match status" value="1"/>
</dbReference>
<name>A0A8J9ZT22_BRALA</name>
<dbReference type="OrthoDB" id="9978265at2759"/>
<dbReference type="Pfam" id="PF00651">
    <property type="entry name" value="BTB"/>
    <property type="match status" value="1"/>
</dbReference>
<gene>
    <name evidence="4" type="primary">KLHL20</name>
    <name evidence="4" type="ORF">BLAG_LOCUS17870</name>
</gene>
<evidence type="ECO:0000256" key="2">
    <source>
        <dbReference type="ARBA" id="ARBA00022737"/>
    </source>
</evidence>
<proteinExistence type="predicted"/>
<protein>
    <submittedName>
        <fullName evidence="4">KLHL20 protein</fullName>
    </submittedName>
</protein>
<dbReference type="InterPro" id="IPR015915">
    <property type="entry name" value="Kelch-typ_b-propeller"/>
</dbReference>
<dbReference type="Pfam" id="PF07707">
    <property type="entry name" value="BACK"/>
    <property type="match status" value="1"/>
</dbReference>
<dbReference type="Gene3D" id="1.25.40.420">
    <property type="match status" value="1"/>
</dbReference>
<dbReference type="CDD" id="cd18186">
    <property type="entry name" value="BTB_POZ_ZBTB_KLHL-like"/>
    <property type="match status" value="1"/>
</dbReference>
<dbReference type="PANTHER" id="PTHR45632:SF30">
    <property type="entry name" value="BTB DOMAIN-CONTAINING PROTEIN"/>
    <property type="match status" value="1"/>
</dbReference>
<dbReference type="Proteomes" id="UP000838412">
    <property type="component" value="Chromosome 4"/>
</dbReference>
<dbReference type="PROSITE" id="PS50097">
    <property type="entry name" value="BTB"/>
    <property type="match status" value="1"/>
</dbReference>
<sequence length="606" mass="68629">MYCSKFTAIMADQDVYDILCTEFREARTGSPEVQPRETPDEHDVIIIVEGKEFQAHKAILASHSDYFSSVFKDHFSEGLAANCEVRLTCTTCQGMRGILDYMYTGKVLIDRSNVTELFTGAHYLLMPKLKGYCVSFLEKNTDVSSCLQVKSLASFYSIELHGLLEQSREFIRNHFTELADSDAVLQVSAEDLLEIVADDMLRVKDEQSVYSLVVRWTHYDVEKRRQHFPMLLQNVRLPQLGEDFLANVVLKTKLVTEDVTCKELVIEAITVIQNPPEFEEDGLRVMNRARRGTLRNVITVINGHSQDIFCLDTDENCWGRLKTSTDKCLWSQAVAVLDGHLYLAGGSSDSVQATNDVHRFDPLTNQWYYVCPMKVRRQDFCLVPLDGKLYAICGSLGTGSRYKSHVSVESYSPAQNTWTFVASTWKPCFNSQAIAISNTHRIYCLGTELSTSTARHNTVFLKYNSEVDQWETRSSPQADVLGSILQMAGDDVILQDLVVGRTQVYHDVEDLWVLVPSHISAIPDHRYSFTSCAVDSKIFVFGGEQHWAGMWSGSIPRDTYQEAFVYDKESDARLWQALPEVPARVMGQSTCCKMQVPLEYLEIVLS</sequence>
<dbReference type="AlphaFoldDB" id="A0A8J9ZT22"/>
<dbReference type="SUPFAM" id="SSF54695">
    <property type="entry name" value="POZ domain"/>
    <property type="match status" value="1"/>
</dbReference>
<feature type="domain" description="BTB" evidence="3">
    <location>
        <begin position="42"/>
        <end position="111"/>
    </location>
</feature>